<comment type="similarity">
    <text evidence="1">Belongs to the universal stress protein A family.</text>
</comment>
<dbReference type="PANTHER" id="PTHR46268">
    <property type="entry name" value="STRESS RESPONSE PROTEIN NHAX"/>
    <property type="match status" value="1"/>
</dbReference>
<dbReference type="CDD" id="cd00293">
    <property type="entry name" value="USP-like"/>
    <property type="match status" value="2"/>
</dbReference>
<organism evidence="3 4">
    <name type="scientific">Usitatibacter palustris</name>
    <dbReference type="NCBI Taxonomy" id="2732487"/>
    <lineage>
        <taxon>Bacteria</taxon>
        <taxon>Pseudomonadati</taxon>
        <taxon>Pseudomonadota</taxon>
        <taxon>Betaproteobacteria</taxon>
        <taxon>Nitrosomonadales</taxon>
        <taxon>Usitatibacteraceae</taxon>
        <taxon>Usitatibacter</taxon>
    </lineage>
</organism>
<sequence>MQPIRSVLAATDFSAHADAAVRRAAQLATSLGASLHVLHVVDDVRLGLLRGLIPNVADVQARVLEKANGLMTKATAAIEGPCESRVEIGPLRPAIFSAARDHDLLVLGAHGAHRARAALIGSTAERMLLRSERPMLVVKGKPAGPYQRVVVPCEDAEPARRALEIALRVAPGARVTLVHAFEVEFEGMLRRSAVSSERIAQLRSDGAQRAQAWLESLTQGLEAAEAVGIIVERGPASSVVLDLARRVDADLIVMGKQGRSVAGEIFLGSVTRHVLAESRCDVLVVPASRDSN</sequence>
<dbReference type="SUPFAM" id="SSF52402">
    <property type="entry name" value="Adenine nucleotide alpha hydrolases-like"/>
    <property type="match status" value="2"/>
</dbReference>
<dbReference type="Proteomes" id="UP000503096">
    <property type="component" value="Chromosome"/>
</dbReference>
<dbReference type="Pfam" id="PF00582">
    <property type="entry name" value="Usp"/>
    <property type="match status" value="2"/>
</dbReference>
<keyword evidence="4" id="KW-1185">Reference proteome</keyword>
<dbReference type="PRINTS" id="PR01438">
    <property type="entry name" value="UNVRSLSTRESS"/>
</dbReference>
<name>A0A6M4H6J3_9PROT</name>
<dbReference type="KEGG" id="upl:DSM104440_01615"/>
<dbReference type="Gene3D" id="3.40.50.620">
    <property type="entry name" value="HUPs"/>
    <property type="match status" value="2"/>
</dbReference>
<proteinExistence type="inferred from homology"/>
<accession>A0A6M4H6J3</accession>
<feature type="domain" description="UspA" evidence="2">
    <location>
        <begin position="4"/>
        <end position="139"/>
    </location>
</feature>
<dbReference type="RefSeq" id="WP_171161525.1">
    <property type="nucleotide sequence ID" value="NZ_CP053073.1"/>
</dbReference>
<evidence type="ECO:0000256" key="1">
    <source>
        <dbReference type="ARBA" id="ARBA00008791"/>
    </source>
</evidence>
<dbReference type="PANTHER" id="PTHR46268:SF6">
    <property type="entry name" value="UNIVERSAL STRESS PROTEIN UP12"/>
    <property type="match status" value="1"/>
</dbReference>
<dbReference type="EMBL" id="CP053073">
    <property type="protein sequence ID" value="QJR14805.1"/>
    <property type="molecule type" value="Genomic_DNA"/>
</dbReference>
<feature type="domain" description="UspA" evidence="2">
    <location>
        <begin position="146"/>
        <end position="286"/>
    </location>
</feature>
<evidence type="ECO:0000313" key="4">
    <source>
        <dbReference type="Proteomes" id="UP000503096"/>
    </source>
</evidence>
<dbReference type="InParanoid" id="A0A6M4H6J3"/>
<dbReference type="InterPro" id="IPR006016">
    <property type="entry name" value="UspA"/>
</dbReference>
<evidence type="ECO:0000259" key="2">
    <source>
        <dbReference type="Pfam" id="PF00582"/>
    </source>
</evidence>
<protein>
    <submittedName>
        <fullName evidence="3">Universal stress protein E</fullName>
    </submittedName>
</protein>
<dbReference type="InterPro" id="IPR006015">
    <property type="entry name" value="Universal_stress_UspA"/>
</dbReference>
<reference evidence="3 4" key="1">
    <citation type="submission" date="2020-04" db="EMBL/GenBank/DDBJ databases">
        <title>Usitatibacter rugosus gen. nov., sp. nov. and Usitatibacter palustris sp. nov., novel members of Usitatibacteraceae fam. nov. within the order Nitrosomonadales isolated from soil.</title>
        <authorList>
            <person name="Huber K.J."/>
            <person name="Neumann-Schaal M."/>
            <person name="Geppert A."/>
            <person name="Luckner M."/>
            <person name="Wanner G."/>
            <person name="Overmann J."/>
        </authorList>
    </citation>
    <scope>NUCLEOTIDE SEQUENCE [LARGE SCALE GENOMIC DNA]</scope>
    <source>
        <strain evidence="3 4">Swamp67</strain>
    </source>
</reference>
<evidence type="ECO:0000313" key="3">
    <source>
        <dbReference type="EMBL" id="QJR14805.1"/>
    </source>
</evidence>
<dbReference type="FunCoup" id="A0A6M4H6J3">
    <property type="interactions" value="14"/>
</dbReference>
<dbReference type="InterPro" id="IPR014729">
    <property type="entry name" value="Rossmann-like_a/b/a_fold"/>
</dbReference>
<gene>
    <name evidence="3" type="primary">uspE</name>
    <name evidence="3" type="ORF">DSM104440_01615</name>
</gene>
<dbReference type="AlphaFoldDB" id="A0A6M4H6J3"/>